<sequence>MKSFIDDLNGFLGKSNQDTNLINFFVKNNFIKDEKDIKLSLYDEDGEWLDEHDLYIDSHSKGLSFIFTDEAFFLENSNKPLLGETLYLSTIFFYNEGVEGFSKYNLGLPFHLNFSMKIHDLIDLFGNPIFCGKSDEGILLSQKWSFKHLPYTLFVSYSFSGDIRYIALSIPDAN</sequence>
<keyword evidence="2" id="KW-1185">Reference proteome</keyword>
<evidence type="ECO:0000313" key="1">
    <source>
        <dbReference type="EMBL" id="MEB5477534.1"/>
    </source>
</evidence>
<protein>
    <submittedName>
        <fullName evidence="1">Uncharacterized protein</fullName>
    </submittedName>
</protein>
<dbReference type="RefSeq" id="WP_325775900.1">
    <property type="nucleotide sequence ID" value="NZ_VTDN01000008.1"/>
</dbReference>
<organism evidence="1 2">
    <name type="scientific">Acinetobacter pollinis</name>
    <dbReference type="NCBI Taxonomy" id="2605270"/>
    <lineage>
        <taxon>Bacteria</taxon>
        <taxon>Pseudomonadati</taxon>
        <taxon>Pseudomonadota</taxon>
        <taxon>Gammaproteobacteria</taxon>
        <taxon>Moraxellales</taxon>
        <taxon>Moraxellaceae</taxon>
        <taxon>Acinetobacter</taxon>
    </lineage>
</organism>
<dbReference type="Proteomes" id="UP001339883">
    <property type="component" value="Unassembled WGS sequence"/>
</dbReference>
<name>A0ABU6DUK1_9GAMM</name>
<proteinExistence type="predicted"/>
<gene>
    <name evidence="1" type="ORF">I2F25_10820</name>
</gene>
<comment type="caution">
    <text evidence="1">The sequence shown here is derived from an EMBL/GenBank/DDBJ whole genome shotgun (WGS) entry which is preliminary data.</text>
</comment>
<evidence type="ECO:0000313" key="2">
    <source>
        <dbReference type="Proteomes" id="UP001339883"/>
    </source>
</evidence>
<dbReference type="EMBL" id="VTDN01000008">
    <property type="protein sequence ID" value="MEB5477534.1"/>
    <property type="molecule type" value="Genomic_DNA"/>
</dbReference>
<reference evidence="1 2" key="1">
    <citation type="submission" date="2019-08" db="EMBL/GenBank/DDBJ databases">
        <title>Five species of Acinetobacter isolated from floral nectar and animal pollinators.</title>
        <authorList>
            <person name="Hendry T.A."/>
        </authorList>
    </citation>
    <scope>NUCLEOTIDE SEQUENCE [LARGE SCALE GENOMIC DNA]</scope>
    <source>
        <strain evidence="1 2">MD18.27</strain>
    </source>
</reference>
<accession>A0ABU6DUK1</accession>